<evidence type="ECO:0000313" key="2">
    <source>
        <dbReference type="EMBL" id="KAF2616857.1"/>
    </source>
</evidence>
<reference evidence="2" key="1">
    <citation type="submission" date="2019-12" db="EMBL/GenBank/DDBJ databases">
        <title>Genome sequencing and annotation of Brassica cretica.</title>
        <authorList>
            <person name="Studholme D.J."/>
            <person name="Sarris P.F."/>
        </authorList>
    </citation>
    <scope>NUCLEOTIDE SEQUENCE</scope>
    <source>
        <strain evidence="2">PFS-001/15</strain>
        <tissue evidence="2">Leaf</tissue>
    </source>
</reference>
<dbReference type="EMBL" id="QGKW02000007">
    <property type="protein sequence ID" value="KAF2616857.1"/>
    <property type="molecule type" value="Genomic_DNA"/>
</dbReference>
<dbReference type="AlphaFoldDB" id="A0A3N6RM03"/>
<comment type="caution">
    <text evidence="2">The sequence shown here is derived from an EMBL/GenBank/DDBJ whole genome shotgun (WGS) entry which is preliminary data.</text>
</comment>
<evidence type="ECO:0000313" key="3">
    <source>
        <dbReference type="Proteomes" id="UP000712281"/>
    </source>
</evidence>
<dbReference type="OrthoDB" id="496981at2759"/>
<evidence type="ECO:0000256" key="1">
    <source>
        <dbReference type="SAM" id="MobiDB-lite"/>
    </source>
</evidence>
<feature type="compositionally biased region" description="Basic and acidic residues" evidence="1">
    <location>
        <begin position="26"/>
        <end position="38"/>
    </location>
</feature>
<dbReference type="Proteomes" id="UP000712281">
    <property type="component" value="Unassembled WGS sequence"/>
</dbReference>
<name>A0A3N6RM03_BRACR</name>
<accession>A0A3N6RM03</accession>
<protein>
    <submittedName>
        <fullName evidence="2">Uncharacterized protein</fullName>
    </submittedName>
</protein>
<gene>
    <name evidence="2" type="ORF">F2Q68_00039453</name>
</gene>
<feature type="region of interest" description="Disordered" evidence="1">
    <location>
        <begin position="20"/>
        <end position="39"/>
    </location>
</feature>
<organism evidence="2 3">
    <name type="scientific">Brassica cretica</name>
    <name type="common">Mustard</name>
    <dbReference type="NCBI Taxonomy" id="69181"/>
    <lineage>
        <taxon>Eukaryota</taxon>
        <taxon>Viridiplantae</taxon>
        <taxon>Streptophyta</taxon>
        <taxon>Embryophyta</taxon>
        <taxon>Tracheophyta</taxon>
        <taxon>Spermatophyta</taxon>
        <taxon>Magnoliopsida</taxon>
        <taxon>eudicotyledons</taxon>
        <taxon>Gunneridae</taxon>
        <taxon>Pentapetalae</taxon>
        <taxon>rosids</taxon>
        <taxon>malvids</taxon>
        <taxon>Brassicales</taxon>
        <taxon>Brassicaceae</taxon>
        <taxon>Brassiceae</taxon>
        <taxon>Brassica</taxon>
    </lineage>
</organism>
<proteinExistence type="predicted"/>
<sequence length="160" mass="17482">MTPPVLDVKVIVAGDDDWLPQPPKVVSDKSKESGEDSTIKALRKQRQVKLTECRTAVGAFGGGEYTNGVYATALMVVKAGSSDRPAIPGLNSPPFLPAEIFRETMGDHPCVMRRSLTKYKSLFPAIDFSTIVGDNDILWKPSPRETSDEVAARGVEFTNW</sequence>